<organism evidence="2 3">
    <name type="scientific">Limosa lapponica baueri</name>
    <dbReference type="NCBI Taxonomy" id="1758121"/>
    <lineage>
        <taxon>Eukaryota</taxon>
        <taxon>Metazoa</taxon>
        <taxon>Chordata</taxon>
        <taxon>Craniata</taxon>
        <taxon>Vertebrata</taxon>
        <taxon>Euteleostomi</taxon>
        <taxon>Archelosauria</taxon>
        <taxon>Archosauria</taxon>
        <taxon>Dinosauria</taxon>
        <taxon>Saurischia</taxon>
        <taxon>Theropoda</taxon>
        <taxon>Coelurosauria</taxon>
        <taxon>Aves</taxon>
        <taxon>Neognathae</taxon>
        <taxon>Neoaves</taxon>
        <taxon>Charadriiformes</taxon>
        <taxon>Scolopacidae</taxon>
        <taxon>Limosa</taxon>
    </lineage>
</organism>
<proteinExistence type="predicted"/>
<evidence type="ECO:0000256" key="1">
    <source>
        <dbReference type="SAM" id="MobiDB-lite"/>
    </source>
</evidence>
<dbReference type="Proteomes" id="UP000233556">
    <property type="component" value="Unassembled WGS sequence"/>
</dbReference>
<name>A0A2I0UJL7_LIMLA</name>
<evidence type="ECO:0000313" key="2">
    <source>
        <dbReference type="EMBL" id="PKU46249.1"/>
    </source>
</evidence>
<feature type="region of interest" description="Disordered" evidence="1">
    <location>
        <begin position="1"/>
        <end position="29"/>
    </location>
</feature>
<evidence type="ECO:0000313" key="3">
    <source>
        <dbReference type="Proteomes" id="UP000233556"/>
    </source>
</evidence>
<accession>A0A2I0UJL7</accession>
<dbReference type="AlphaFoldDB" id="A0A2I0UJL7"/>
<reference evidence="3" key="2">
    <citation type="submission" date="2017-12" db="EMBL/GenBank/DDBJ databases">
        <title>Genome sequence of the Bar-tailed Godwit (Limosa lapponica baueri).</title>
        <authorList>
            <person name="Lima N.C.B."/>
            <person name="Parody-Merino A.M."/>
            <person name="Battley P.F."/>
            <person name="Fidler A.E."/>
            <person name="Prosdocimi F."/>
        </authorList>
    </citation>
    <scope>NUCLEOTIDE SEQUENCE [LARGE SCALE GENOMIC DNA]</scope>
</reference>
<sequence>MVMESSKRLGRKGPFRSSSPAINPALPKPPLNHVPQHYVCTSFKYLRGGYGTIVSICLGQVQPLVVA</sequence>
<dbReference type="EMBL" id="KZ505721">
    <property type="protein sequence ID" value="PKU46249.1"/>
    <property type="molecule type" value="Genomic_DNA"/>
</dbReference>
<reference evidence="3" key="1">
    <citation type="submission" date="2017-11" db="EMBL/GenBank/DDBJ databases">
        <authorList>
            <person name="Lima N.C."/>
            <person name="Parody-Merino A.M."/>
            <person name="Battley P.F."/>
            <person name="Fidler A.E."/>
            <person name="Prosdocimi F."/>
        </authorList>
    </citation>
    <scope>NUCLEOTIDE SEQUENCE [LARGE SCALE GENOMIC DNA]</scope>
</reference>
<protein>
    <submittedName>
        <fullName evidence="2">Uncharacterized protein</fullName>
    </submittedName>
</protein>
<gene>
    <name evidence="2" type="ORF">llap_3473</name>
</gene>
<keyword evidence="3" id="KW-1185">Reference proteome</keyword>